<keyword evidence="4 7" id="KW-1133">Transmembrane helix</keyword>
<dbReference type="PANTHER" id="PTHR21716">
    <property type="entry name" value="TRANSMEMBRANE PROTEIN"/>
    <property type="match status" value="1"/>
</dbReference>
<feature type="transmembrane region" description="Helical" evidence="7">
    <location>
        <begin position="362"/>
        <end position="385"/>
    </location>
</feature>
<feature type="compositionally biased region" description="Low complexity" evidence="6">
    <location>
        <begin position="157"/>
        <end position="179"/>
    </location>
</feature>
<dbReference type="InParanoid" id="W0RSQ5"/>
<keyword evidence="5 7" id="KW-0472">Membrane</keyword>
<dbReference type="GO" id="GO:0055085">
    <property type="term" value="P:transmembrane transport"/>
    <property type="evidence" value="ECO:0007669"/>
    <property type="project" value="TreeGrafter"/>
</dbReference>
<dbReference type="Proteomes" id="UP000019151">
    <property type="component" value="Plasmid 2"/>
</dbReference>
<evidence type="ECO:0000256" key="5">
    <source>
        <dbReference type="ARBA" id="ARBA00023136"/>
    </source>
</evidence>
<sequence>MRPGGSPMPRHELGAAERRARMVGWRSGDVLRATALVTSYLLALALLWVARDIALTAFLGVLFGLAVGAGAEQLTRLRIPRGIGAPLVVFGFLGALYGVGAAIAPTVREQAIELRTRVPEAVDRIEAWVNARPGVAGLFLGGREVAATPATPPTTPAPAVRGRPRVPTSAPATAPAAPRAPTLRERITEQLSGAARYLFPFLSSTVTVAAGLFLILVLAIYVGADPALYHTGLMHLFPHGARDRAGVVLTRIATVLRRWLVTQLIAMLTIGVVSTVTLLVLGVKAAVALGVIAGLLEFVPTIGPILSAVPAIAMGFLDSPEKALTVGLAYLVIQQLEGHVLIPMLMKEGMDLPPALTIVTQGVMALLFGFLGLMVAVPLLAVVIVPIKLLYVEGVVGDAADASPLGVADAAPGA</sequence>
<accession>W0RSQ5</accession>
<keyword evidence="8" id="KW-0614">Plasmid</keyword>
<feature type="region of interest" description="Disordered" evidence="6">
    <location>
        <begin position="149"/>
        <end position="179"/>
    </location>
</feature>
<name>W0RSQ5_9BACT</name>
<dbReference type="HOGENOM" id="CLU_031275_1_1_0"/>
<keyword evidence="9" id="KW-1185">Reference proteome</keyword>
<dbReference type="FunCoup" id="W0RSQ5">
    <property type="interactions" value="414"/>
</dbReference>
<feature type="transmembrane region" description="Helical" evidence="7">
    <location>
        <begin position="201"/>
        <end position="224"/>
    </location>
</feature>
<evidence type="ECO:0000256" key="3">
    <source>
        <dbReference type="ARBA" id="ARBA00022692"/>
    </source>
</evidence>
<comment type="similarity">
    <text evidence="2">Belongs to the autoinducer-2 exporter (AI-2E) (TC 2.A.86) family.</text>
</comment>
<evidence type="ECO:0000256" key="4">
    <source>
        <dbReference type="ARBA" id="ARBA00022989"/>
    </source>
</evidence>
<reference evidence="8 9" key="1">
    <citation type="journal article" date="2014" name="Genome Announc.">
        <title>Genome Sequence and Methylome of Soil Bacterium Gemmatirosa kalamazoonensis KBS708T, a Member of the Rarely Cultivated Gemmatimonadetes Phylum.</title>
        <authorList>
            <person name="Debruyn J.M."/>
            <person name="Radosevich M."/>
            <person name="Wommack K.E."/>
            <person name="Polson S.W."/>
            <person name="Hauser L.J."/>
            <person name="Fawaz M.N."/>
            <person name="Korlach J."/>
            <person name="Tsai Y.C."/>
        </authorList>
    </citation>
    <scope>NUCLEOTIDE SEQUENCE [LARGE SCALE GENOMIC DNA]</scope>
    <source>
        <strain evidence="8 9">KBS708</strain>
        <plasmid evidence="9">Plasmid 2</plasmid>
    </source>
</reference>
<evidence type="ECO:0000256" key="1">
    <source>
        <dbReference type="ARBA" id="ARBA00004141"/>
    </source>
</evidence>
<dbReference type="EMBL" id="CP007130">
    <property type="protein sequence ID" value="AHG93701.1"/>
    <property type="molecule type" value="Genomic_DNA"/>
</dbReference>
<feature type="transmembrane region" description="Helical" evidence="7">
    <location>
        <begin position="287"/>
        <end position="311"/>
    </location>
</feature>
<evidence type="ECO:0000256" key="7">
    <source>
        <dbReference type="SAM" id="Phobius"/>
    </source>
</evidence>
<dbReference type="eggNOG" id="COG0628">
    <property type="taxonomic scope" value="Bacteria"/>
</dbReference>
<gene>
    <name evidence="8" type="ORF">J421_6166</name>
</gene>
<evidence type="ECO:0008006" key="10">
    <source>
        <dbReference type="Google" id="ProtNLM"/>
    </source>
</evidence>
<dbReference type="GO" id="GO:0016020">
    <property type="term" value="C:membrane"/>
    <property type="evidence" value="ECO:0007669"/>
    <property type="project" value="UniProtKB-SubCell"/>
</dbReference>
<dbReference type="PANTHER" id="PTHR21716:SF62">
    <property type="entry name" value="TRANSPORT PROTEIN YDBI-RELATED"/>
    <property type="match status" value="1"/>
</dbReference>
<proteinExistence type="inferred from homology"/>
<evidence type="ECO:0000256" key="6">
    <source>
        <dbReference type="SAM" id="MobiDB-lite"/>
    </source>
</evidence>
<dbReference type="KEGG" id="gba:J421_6166"/>
<comment type="subcellular location">
    <subcellularLocation>
        <location evidence="1">Membrane</location>
        <topology evidence="1">Multi-pass membrane protein</topology>
    </subcellularLocation>
</comment>
<feature type="transmembrane region" description="Helical" evidence="7">
    <location>
        <begin position="30"/>
        <end position="47"/>
    </location>
</feature>
<dbReference type="AlphaFoldDB" id="W0RSQ5"/>
<feature type="transmembrane region" description="Helical" evidence="7">
    <location>
        <begin position="53"/>
        <end position="71"/>
    </location>
</feature>
<feature type="transmembrane region" description="Helical" evidence="7">
    <location>
        <begin position="259"/>
        <end position="281"/>
    </location>
</feature>
<evidence type="ECO:0000313" key="9">
    <source>
        <dbReference type="Proteomes" id="UP000019151"/>
    </source>
</evidence>
<dbReference type="InterPro" id="IPR002549">
    <property type="entry name" value="AI-2E-like"/>
</dbReference>
<feature type="transmembrane region" description="Helical" evidence="7">
    <location>
        <begin position="83"/>
        <end position="104"/>
    </location>
</feature>
<dbReference type="Pfam" id="PF01594">
    <property type="entry name" value="AI-2E_transport"/>
    <property type="match status" value="1"/>
</dbReference>
<organism evidence="8 9">
    <name type="scientific">Gemmatirosa kalamazoonensis</name>
    <dbReference type="NCBI Taxonomy" id="861299"/>
    <lineage>
        <taxon>Bacteria</taxon>
        <taxon>Pseudomonadati</taxon>
        <taxon>Gemmatimonadota</taxon>
        <taxon>Gemmatimonadia</taxon>
        <taxon>Gemmatimonadales</taxon>
        <taxon>Gemmatimonadaceae</taxon>
        <taxon>Gemmatirosa</taxon>
    </lineage>
</organism>
<evidence type="ECO:0000256" key="2">
    <source>
        <dbReference type="ARBA" id="ARBA00009773"/>
    </source>
</evidence>
<keyword evidence="3 7" id="KW-0812">Transmembrane</keyword>
<protein>
    <recommendedName>
        <fullName evidence="10">AI-2E family transporter</fullName>
    </recommendedName>
</protein>
<geneLocation type="plasmid" evidence="8 9">
    <name>2</name>
</geneLocation>
<evidence type="ECO:0000313" key="8">
    <source>
        <dbReference type="EMBL" id="AHG93701.1"/>
    </source>
</evidence>
<feature type="transmembrane region" description="Helical" evidence="7">
    <location>
        <begin position="323"/>
        <end position="342"/>
    </location>
</feature>